<proteinExistence type="predicted"/>
<name>A0A844XAW3_9SPHN</name>
<dbReference type="EMBL" id="WUBR01000001">
    <property type="protein sequence ID" value="MWV26665.1"/>
    <property type="molecule type" value="Genomic_DNA"/>
</dbReference>
<evidence type="ECO:0000313" key="1">
    <source>
        <dbReference type="EMBL" id="MWV26665.1"/>
    </source>
</evidence>
<keyword evidence="2" id="KW-1185">Reference proteome</keyword>
<reference evidence="1 2" key="2">
    <citation type="submission" date="2020-02" db="EMBL/GenBank/DDBJ databases">
        <title>Erythrobacter dongmakensis sp. nov., isolated from a tidal mudflat.</title>
        <authorList>
            <person name="Kim I.S."/>
        </authorList>
    </citation>
    <scope>NUCLEOTIDE SEQUENCE [LARGE SCALE GENOMIC DNA]</scope>
    <source>
        <strain evidence="1 2">GH3-10</strain>
    </source>
</reference>
<sequence>MLPAVLTCTLLLCGCAASPGYGGNPLGGLLGGILGTNDPGDRELSQFERAAVSACGREADDNSRDRVRVTRVDQITRDTVRVDGNLETRDTRRDNFTCTFRSDGRIVDFRIF</sequence>
<dbReference type="Proteomes" id="UP000461409">
    <property type="component" value="Unassembled WGS sequence"/>
</dbReference>
<evidence type="ECO:0000313" key="2">
    <source>
        <dbReference type="Proteomes" id="UP000461409"/>
    </source>
</evidence>
<comment type="caution">
    <text evidence="1">The sequence shown here is derived from an EMBL/GenBank/DDBJ whole genome shotgun (WGS) entry which is preliminary data.</text>
</comment>
<reference evidence="1 2" key="1">
    <citation type="submission" date="2019-12" db="EMBL/GenBank/DDBJ databases">
        <authorList>
            <person name="Lee S.D."/>
        </authorList>
    </citation>
    <scope>NUCLEOTIDE SEQUENCE [LARGE SCALE GENOMIC DNA]</scope>
    <source>
        <strain evidence="1 2">GH3-10</strain>
    </source>
</reference>
<gene>
    <name evidence="1" type="ORF">GRF63_01990</name>
</gene>
<dbReference type="AlphaFoldDB" id="A0A844XAW3"/>
<organism evidence="1 2">
    <name type="scientific">Aurantiacibacter rhizosphaerae</name>
    <dbReference type="NCBI Taxonomy" id="2691582"/>
    <lineage>
        <taxon>Bacteria</taxon>
        <taxon>Pseudomonadati</taxon>
        <taxon>Pseudomonadota</taxon>
        <taxon>Alphaproteobacteria</taxon>
        <taxon>Sphingomonadales</taxon>
        <taxon>Erythrobacteraceae</taxon>
        <taxon>Aurantiacibacter</taxon>
    </lineage>
</organism>
<accession>A0A844XAW3</accession>
<protein>
    <submittedName>
        <fullName evidence="1">Uncharacterized protein</fullName>
    </submittedName>
</protein>